<gene>
    <name evidence="1" type="ORF">METZ01_LOCUS225249</name>
</gene>
<dbReference type="AlphaFoldDB" id="A0A382GC71"/>
<accession>A0A382GC71</accession>
<dbReference type="EMBL" id="UINC01054549">
    <property type="protein sequence ID" value="SVB72395.1"/>
    <property type="molecule type" value="Genomic_DNA"/>
</dbReference>
<organism evidence="1">
    <name type="scientific">marine metagenome</name>
    <dbReference type="NCBI Taxonomy" id="408172"/>
    <lineage>
        <taxon>unclassified sequences</taxon>
        <taxon>metagenomes</taxon>
        <taxon>ecological metagenomes</taxon>
    </lineage>
</organism>
<proteinExistence type="predicted"/>
<reference evidence="1" key="1">
    <citation type="submission" date="2018-05" db="EMBL/GenBank/DDBJ databases">
        <authorList>
            <person name="Lanie J.A."/>
            <person name="Ng W.-L."/>
            <person name="Kazmierczak K.M."/>
            <person name="Andrzejewski T.M."/>
            <person name="Davidsen T.M."/>
            <person name="Wayne K.J."/>
            <person name="Tettelin H."/>
            <person name="Glass J.I."/>
            <person name="Rusch D."/>
            <person name="Podicherti R."/>
            <person name="Tsui H.-C.T."/>
            <person name="Winkler M.E."/>
        </authorList>
    </citation>
    <scope>NUCLEOTIDE SEQUENCE</scope>
</reference>
<name>A0A382GC71_9ZZZZ</name>
<evidence type="ECO:0000313" key="1">
    <source>
        <dbReference type="EMBL" id="SVB72395.1"/>
    </source>
</evidence>
<sequence length="61" mass="7019">MKNITQIIFQMARCIYILKSLAAYKNEYQSTKEIRDSQELSPINQAPFSPLRSLTGVPRLC</sequence>
<protein>
    <submittedName>
        <fullName evidence="1">Uncharacterized protein</fullName>
    </submittedName>
</protein>